<feature type="domain" description="RING-type" evidence="11">
    <location>
        <begin position="541"/>
        <end position="580"/>
    </location>
</feature>
<dbReference type="PROSITE" id="PS00518">
    <property type="entry name" value="ZF_RING_1"/>
    <property type="match status" value="1"/>
</dbReference>
<dbReference type="Proteomes" id="UP000264840">
    <property type="component" value="Unplaced"/>
</dbReference>
<dbReference type="GO" id="GO:0005737">
    <property type="term" value="C:cytoplasm"/>
    <property type="evidence" value="ECO:0007669"/>
    <property type="project" value="UniProtKB-SubCell"/>
</dbReference>
<dbReference type="CDD" id="cd09633">
    <property type="entry name" value="Deltex_C"/>
    <property type="match status" value="1"/>
</dbReference>
<evidence type="ECO:0000256" key="6">
    <source>
        <dbReference type="ARBA" id="ARBA00022771"/>
    </source>
</evidence>
<dbReference type="Pfam" id="PF18102">
    <property type="entry name" value="DTC"/>
    <property type="match status" value="1"/>
</dbReference>
<name>A0A3Q3D0L3_HAPBU</name>
<evidence type="ECO:0000313" key="13">
    <source>
        <dbReference type="Proteomes" id="UP000264840"/>
    </source>
</evidence>
<dbReference type="SUPFAM" id="SSF57850">
    <property type="entry name" value="RING/U-box"/>
    <property type="match status" value="1"/>
</dbReference>
<dbReference type="GeneTree" id="ENSGT00940000154578"/>
<evidence type="ECO:0000256" key="3">
    <source>
        <dbReference type="ARBA" id="ARBA00009413"/>
    </source>
</evidence>
<evidence type="ECO:0000259" key="11">
    <source>
        <dbReference type="PROSITE" id="PS50089"/>
    </source>
</evidence>
<dbReference type="GO" id="GO:0016567">
    <property type="term" value="P:protein ubiquitination"/>
    <property type="evidence" value="ECO:0007669"/>
    <property type="project" value="UniProtKB-UniRule"/>
</dbReference>
<reference evidence="12" key="1">
    <citation type="submission" date="2025-08" db="UniProtKB">
        <authorList>
            <consortium name="Ensembl"/>
        </authorList>
    </citation>
    <scope>IDENTIFICATION</scope>
</reference>
<dbReference type="InterPro" id="IPR018957">
    <property type="entry name" value="Znf_C3HC4_RING-type"/>
</dbReference>
<comment type="subcellular location">
    <subcellularLocation>
        <location evidence="9">Cytoplasm</location>
    </subcellularLocation>
</comment>
<keyword evidence="5 9" id="KW-0479">Metal-binding</keyword>
<dbReference type="InterPro" id="IPR039396">
    <property type="entry name" value="Deltex_C"/>
</dbReference>
<dbReference type="SMART" id="SM00184">
    <property type="entry name" value="RING"/>
    <property type="match status" value="1"/>
</dbReference>
<comment type="similarity">
    <text evidence="3 9">Belongs to the Deltex family.</text>
</comment>
<dbReference type="Gene3D" id="3.30.40.10">
    <property type="entry name" value="Zinc/RING finger domain, C3HC4 (zinc finger)"/>
    <property type="match status" value="1"/>
</dbReference>
<keyword evidence="7 9" id="KW-0862">Zinc</keyword>
<dbReference type="Pfam" id="PF00097">
    <property type="entry name" value="zf-C3HC4"/>
    <property type="match status" value="1"/>
</dbReference>
<dbReference type="InterPro" id="IPR013083">
    <property type="entry name" value="Znf_RING/FYVE/PHD"/>
</dbReference>
<evidence type="ECO:0000256" key="7">
    <source>
        <dbReference type="ARBA" id="ARBA00022833"/>
    </source>
</evidence>
<dbReference type="PROSITE" id="PS50089">
    <property type="entry name" value="ZF_RING_2"/>
    <property type="match status" value="1"/>
</dbReference>
<dbReference type="InterPro" id="IPR039398">
    <property type="entry name" value="Deltex_fam"/>
</dbReference>
<dbReference type="GO" id="GO:0007219">
    <property type="term" value="P:Notch signaling pathway"/>
    <property type="evidence" value="ECO:0007669"/>
    <property type="project" value="InterPro"/>
</dbReference>
<evidence type="ECO:0000313" key="12">
    <source>
        <dbReference type="Ensembl" id="ENSHBUP00000034973.1"/>
    </source>
</evidence>
<evidence type="ECO:0000256" key="2">
    <source>
        <dbReference type="ARBA" id="ARBA00004906"/>
    </source>
</evidence>
<dbReference type="InterPro" id="IPR001841">
    <property type="entry name" value="Znf_RING"/>
</dbReference>
<evidence type="ECO:0000256" key="10">
    <source>
        <dbReference type="SAM" id="MobiDB-lite"/>
    </source>
</evidence>
<dbReference type="PANTHER" id="PTHR12622">
    <property type="entry name" value="DELTEX-RELATED"/>
    <property type="match status" value="1"/>
</dbReference>
<keyword evidence="6 8" id="KW-0863">Zinc-finger</keyword>
<dbReference type="Gene3D" id="3.30.390.130">
    <property type="match status" value="1"/>
</dbReference>
<keyword evidence="13" id="KW-1185">Reference proteome</keyword>
<protein>
    <recommendedName>
        <fullName evidence="9">E3 ubiquitin-protein ligase</fullName>
        <ecNumber evidence="9">2.3.2.27</ecNumber>
    </recommendedName>
</protein>
<proteinExistence type="inferred from homology"/>
<comment type="catalytic activity">
    <reaction evidence="1 9">
        <text>S-ubiquitinyl-[E2 ubiquitin-conjugating enzyme]-L-cysteine + [acceptor protein]-L-lysine = [E2 ubiquitin-conjugating enzyme]-L-cysteine + N(6)-ubiquitinyl-[acceptor protein]-L-lysine.</text>
        <dbReference type="EC" id="2.3.2.27"/>
    </reaction>
</comment>
<dbReference type="InterPro" id="IPR017907">
    <property type="entry name" value="Znf_RING_CS"/>
</dbReference>
<dbReference type="UniPathway" id="UPA00143"/>
<accession>A0A3Q3D0L3</accession>
<dbReference type="STRING" id="8153.ENSHBUP00000034973"/>
<keyword evidence="9" id="KW-0963">Cytoplasm</keyword>
<dbReference type="GO" id="GO:0008270">
    <property type="term" value="F:zinc ion binding"/>
    <property type="evidence" value="ECO:0007669"/>
    <property type="project" value="UniProtKB-KW"/>
</dbReference>
<dbReference type="AlphaFoldDB" id="A0A3Q3D0L3"/>
<reference evidence="12" key="2">
    <citation type="submission" date="2025-09" db="UniProtKB">
        <authorList>
            <consortium name="Ensembl"/>
        </authorList>
    </citation>
    <scope>IDENTIFICATION</scope>
</reference>
<dbReference type="EC" id="2.3.2.27" evidence="9"/>
<evidence type="ECO:0000256" key="5">
    <source>
        <dbReference type="ARBA" id="ARBA00022723"/>
    </source>
</evidence>
<dbReference type="GO" id="GO:0061630">
    <property type="term" value="F:ubiquitin protein ligase activity"/>
    <property type="evidence" value="ECO:0007669"/>
    <property type="project" value="UniProtKB-UniRule"/>
</dbReference>
<keyword evidence="4 9" id="KW-0808">Transferase</keyword>
<dbReference type="InterPro" id="IPR039399">
    <property type="entry name" value="Deltex_C_sf"/>
</dbReference>
<evidence type="ECO:0000256" key="1">
    <source>
        <dbReference type="ARBA" id="ARBA00000900"/>
    </source>
</evidence>
<evidence type="ECO:0000256" key="8">
    <source>
        <dbReference type="PROSITE-ProRule" id="PRU00175"/>
    </source>
</evidence>
<organism evidence="12 13">
    <name type="scientific">Haplochromis burtoni</name>
    <name type="common">Burton's mouthbrooder</name>
    <name type="synonym">Chromis burtoni</name>
    <dbReference type="NCBI Taxonomy" id="8153"/>
    <lineage>
        <taxon>Eukaryota</taxon>
        <taxon>Metazoa</taxon>
        <taxon>Chordata</taxon>
        <taxon>Craniata</taxon>
        <taxon>Vertebrata</taxon>
        <taxon>Euteleostomi</taxon>
        <taxon>Actinopterygii</taxon>
        <taxon>Neopterygii</taxon>
        <taxon>Teleostei</taxon>
        <taxon>Neoteleostei</taxon>
        <taxon>Acanthomorphata</taxon>
        <taxon>Ovalentaria</taxon>
        <taxon>Cichlomorphae</taxon>
        <taxon>Cichliformes</taxon>
        <taxon>Cichlidae</taxon>
        <taxon>African cichlids</taxon>
        <taxon>Pseudocrenilabrinae</taxon>
        <taxon>Haplochromini</taxon>
        <taxon>Haplochromis</taxon>
    </lineage>
</organism>
<comment type="pathway">
    <text evidence="2 9">Protein modification; protein ubiquitination.</text>
</comment>
<evidence type="ECO:0000256" key="4">
    <source>
        <dbReference type="ARBA" id="ARBA00022679"/>
    </source>
</evidence>
<evidence type="ECO:0000256" key="9">
    <source>
        <dbReference type="RuleBase" id="RU367105"/>
    </source>
</evidence>
<sequence length="720" mass="81193">MQHIEKKNGVKIRADVKVRFEVDQKHGRPDNALEEFANLVQKSLAESSGSVIPLKFIDSDQWVDALKTIQEKENKLLVTLTSETMTVRGPGQSQEAIKKFLYADTHRKRNTDASHQEYERETQESLKIDVTIKDDFPHAGLIIEKTFWKSMTNSYNKEIEKIKAKFNVAFNDSDIGQGKVNVTAFYKKEGNASMESHALRDQVQEGKQSSTVSAGEEICTCSIPVGHFWYVNHMYEEEMQHIEKKNVVKIMADVKVRFEVDQKHGSPDRALEEFANLVQKSLVESSGSVIPLKFIDSDQWGDALKTIQKKKNKLLVTLTSETMTVRGPGQSQDVISKCLYADTHWKRNTDASHQEYERETQDTSLKIDVTTKDHLMHMGLTMEESYWKVMITSYSEKVAKIKDKFNVDLKESDVGQGKVNVKAVYKKDEGNASMESHAVRELFHLYQKTATSPMNVSHERQREALKGCSNGTYCFGGKHEHSRFVSSQFHGATGFSGTIISQSEGASNEPVLNGQSANRKHNIDPPTDSGKRAGDQSDERCPICLDKFKNKRQLNCKHEFCKDCLKQAEKANGPICPICRVVFGKIVGDQPDGRMSHQILTIPLPGYSDCGTIMISYEIPSGTQTEKHPNPGQRYFGIRRQAYLPDNKEGNEVLRLLKKAFGQKLIFTIGTSRTTGMDGQVTWNDIHHKTSTSGGPDCFGYPDPEYLSRVKEELKAKGIE</sequence>
<dbReference type="Ensembl" id="ENSHBUT00000035996.1">
    <property type="protein sequence ID" value="ENSHBUP00000034973.1"/>
    <property type="gene ID" value="ENSHBUG00000022899.1"/>
</dbReference>
<feature type="region of interest" description="Disordered" evidence="10">
    <location>
        <begin position="505"/>
        <end position="537"/>
    </location>
</feature>